<gene>
    <name evidence="2" type="ORF">M231_01053</name>
</gene>
<proteinExistence type="predicted"/>
<accession>A0A4Q1BTY8</accession>
<feature type="region of interest" description="Disordered" evidence="1">
    <location>
        <begin position="1"/>
        <end position="20"/>
    </location>
</feature>
<comment type="caution">
    <text evidence="2">The sequence shown here is derived from an EMBL/GenBank/DDBJ whole genome shotgun (WGS) entry which is preliminary data.</text>
</comment>
<reference evidence="2 3" key="1">
    <citation type="submission" date="2016-06" db="EMBL/GenBank/DDBJ databases">
        <title>Evolution of pathogenesis and genome organization in the Tremellales.</title>
        <authorList>
            <person name="Cuomo C."/>
            <person name="Litvintseva A."/>
            <person name="Heitman J."/>
            <person name="Chen Y."/>
            <person name="Sun S."/>
            <person name="Springer D."/>
            <person name="Dromer F."/>
            <person name="Young S."/>
            <person name="Zeng Q."/>
            <person name="Chapman S."/>
            <person name="Gujja S."/>
            <person name="Saif S."/>
            <person name="Birren B."/>
        </authorList>
    </citation>
    <scope>NUCLEOTIDE SEQUENCE [LARGE SCALE GENOMIC DNA]</scope>
    <source>
        <strain evidence="2 3">ATCC 28783</strain>
    </source>
</reference>
<dbReference type="Proteomes" id="UP000289152">
    <property type="component" value="Unassembled WGS sequence"/>
</dbReference>
<protein>
    <submittedName>
        <fullName evidence="2">Uncharacterized protein</fullName>
    </submittedName>
</protein>
<name>A0A4Q1BTY8_TREME</name>
<evidence type="ECO:0000256" key="1">
    <source>
        <dbReference type="SAM" id="MobiDB-lite"/>
    </source>
</evidence>
<dbReference type="VEuPathDB" id="FungiDB:TREMEDRAFT_59883"/>
<dbReference type="InParanoid" id="A0A4Q1BTY8"/>
<feature type="region of interest" description="Disordered" evidence="1">
    <location>
        <begin position="39"/>
        <end position="61"/>
    </location>
</feature>
<organism evidence="2 3">
    <name type="scientific">Tremella mesenterica</name>
    <name type="common">Jelly fungus</name>
    <dbReference type="NCBI Taxonomy" id="5217"/>
    <lineage>
        <taxon>Eukaryota</taxon>
        <taxon>Fungi</taxon>
        <taxon>Dikarya</taxon>
        <taxon>Basidiomycota</taxon>
        <taxon>Agaricomycotina</taxon>
        <taxon>Tremellomycetes</taxon>
        <taxon>Tremellales</taxon>
        <taxon>Tremellaceae</taxon>
        <taxon>Tremella</taxon>
    </lineage>
</organism>
<dbReference type="EMBL" id="SDIL01000007">
    <property type="protein sequence ID" value="RXK41554.1"/>
    <property type="molecule type" value="Genomic_DNA"/>
</dbReference>
<keyword evidence="3" id="KW-1185">Reference proteome</keyword>
<evidence type="ECO:0000313" key="2">
    <source>
        <dbReference type="EMBL" id="RXK41554.1"/>
    </source>
</evidence>
<evidence type="ECO:0000313" key="3">
    <source>
        <dbReference type="Proteomes" id="UP000289152"/>
    </source>
</evidence>
<sequence length="118" mass="12917">MVVRASVSRQGKGGEDRSSTYALPNVERSWCCGLFKRKNTNKAEPSHPKERPSPTPPPVTTIVSTHHPLVEGVQPEIQITASEAGPEIDHNAEIQQHQYCAAYAYTMLRPAVPPKAST</sequence>
<dbReference type="AlphaFoldDB" id="A0A4Q1BTY8"/>